<gene>
    <name evidence="12" type="ORF">VXS06_15550</name>
</gene>
<dbReference type="Proteomes" id="UP001306119">
    <property type="component" value="Unassembled WGS sequence"/>
</dbReference>
<dbReference type="PANTHER" id="PTHR30451">
    <property type="entry name" value="OUTER MEMBRANE USHER PROTEIN"/>
    <property type="match status" value="1"/>
</dbReference>
<name>A0ABU6L9D6_9GAMM</name>
<keyword evidence="7 10" id="KW-0732">Signal</keyword>
<evidence type="ECO:0000256" key="3">
    <source>
        <dbReference type="ARBA" id="ARBA00022448"/>
    </source>
</evidence>
<keyword evidence="8" id="KW-0472">Membrane</keyword>
<evidence type="ECO:0000313" key="12">
    <source>
        <dbReference type="EMBL" id="MEC6833181.1"/>
    </source>
</evidence>
<organism evidence="12 13">
    <name type="scientific">Photobacterium toruni</name>
    <dbReference type="NCBI Taxonomy" id="1935446"/>
    <lineage>
        <taxon>Bacteria</taxon>
        <taxon>Pseudomonadati</taxon>
        <taxon>Pseudomonadota</taxon>
        <taxon>Gammaproteobacteria</taxon>
        <taxon>Vibrionales</taxon>
        <taxon>Vibrionaceae</taxon>
        <taxon>Photobacterium</taxon>
    </lineage>
</organism>
<proteinExistence type="inferred from homology"/>
<feature type="signal peptide" evidence="10">
    <location>
        <begin position="1"/>
        <end position="20"/>
    </location>
</feature>
<evidence type="ECO:0000256" key="6">
    <source>
        <dbReference type="ARBA" id="ARBA00022692"/>
    </source>
</evidence>
<feature type="domain" description="PapC N-terminal" evidence="11">
    <location>
        <begin position="42"/>
        <end position="156"/>
    </location>
</feature>
<dbReference type="Pfam" id="PF13954">
    <property type="entry name" value="PapC_N"/>
    <property type="match status" value="1"/>
</dbReference>
<dbReference type="RefSeq" id="WP_327775406.1">
    <property type="nucleotide sequence ID" value="NZ_JAYXUG010000015.1"/>
</dbReference>
<dbReference type="Pfam" id="PF00577">
    <property type="entry name" value="Usher"/>
    <property type="match status" value="1"/>
</dbReference>
<comment type="caution">
    <text evidence="12">The sequence shown here is derived from an EMBL/GenBank/DDBJ whole genome shotgun (WGS) entry which is preliminary data.</text>
</comment>
<comment type="similarity">
    <text evidence="2">Belongs to the fimbrial export usher family.</text>
</comment>
<dbReference type="InterPro" id="IPR042186">
    <property type="entry name" value="FimD_plug_dom"/>
</dbReference>
<reference evidence="12 13" key="1">
    <citation type="submission" date="2024-01" db="EMBL/GenBank/DDBJ databases">
        <title>Active colonisers of the gastrointestinal tract of Atlantic salmon farmed in a warm water region.</title>
        <authorList>
            <person name="Bowman J.P."/>
        </authorList>
    </citation>
    <scope>NUCLEOTIDE SEQUENCE [LARGE SCALE GENOMIC DNA]</scope>
    <source>
        <strain evidence="12 13">S3MW1</strain>
    </source>
</reference>
<evidence type="ECO:0000256" key="2">
    <source>
        <dbReference type="ARBA" id="ARBA00008064"/>
    </source>
</evidence>
<accession>A0ABU6L9D6</accession>
<evidence type="ECO:0000256" key="9">
    <source>
        <dbReference type="ARBA" id="ARBA00023237"/>
    </source>
</evidence>
<evidence type="ECO:0000259" key="11">
    <source>
        <dbReference type="Pfam" id="PF13954"/>
    </source>
</evidence>
<dbReference type="Gene3D" id="2.60.40.2610">
    <property type="entry name" value="Outer membrane usher protein FimD, plug domain"/>
    <property type="match status" value="1"/>
</dbReference>
<comment type="subcellular location">
    <subcellularLocation>
        <location evidence="1">Cell outer membrane</location>
        <topology evidence="1">Multi-pass membrane protein</topology>
    </subcellularLocation>
</comment>
<sequence length="769" mass="86754">MSVMIKYLSLCLLVATPNVAATTIFNTDFIHGMHPNSPEINNSYIDNTYYVDVYVNGIETGSEEINIKKYDIEKLHLTKAWLSNANVNINSKFYAKCFDKINGYYILTKQKNTKIKFNSHENKLMFTIPQAGLVVKANNSEWNEGNDSILFNYYLSSDKYNNEKINTTISSDFSINHKAWRLIGNIDSNGQNILPNVYLKRDIRSITSDLTIGKNQTNSRYLSSIPFIGIQLYNNNNMIPWQQRNYAPIISGTVATAATITVSQNGYIIKKLNINPGPYLINNLNIIGNSDIKVVIVDANGNKTEKKYAIGQMSTLLRPNSSNYLFSMGKANTTSNKLPFGEIEYSYGYNMFSTIMGSIISKKYVNILGGITYNLGFLGVSSLTYNFSCENSIKNNVGGKISLLYAKNINKDLQINFEYNKYKNNYYSFNDIGKISNDKLLSNIKIRLNNNIDYLQSNLSEQLSYNKYRHSYNYGGDFFITSQYKNIFLTTSLAYNKSSFLKDDISLSFSLNIPLNSSFLSLSSSYINNGDYVNNININQNITNNLSYSANISQSKDDINSSINATYLSDATQFNGQLSKTRYSSSANIQLSGTIIGVNDGENNHLLFSKNTNNTFAVIDTPNIKGVSFNDSEPTNNYGLTIDPLNSYQANTININTENIPNNIQFKTTSFTVTPTEGAIVFKKINYIKTFTYIFRIFAKNGITIPFGSVAMNNKNQTLGYSQDKGIIIIRSHNDKNIININTGVEQYHINLKKYKSNLNTIQEIHYDK</sequence>
<evidence type="ECO:0000256" key="7">
    <source>
        <dbReference type="ARBA" id="ARBA00022729"/>
    </source>
</evidence>
<evidence type="ECO:0000256" key="8">
    <source>
        <dbReference type="ARBA" id="ARBA00023136"/>
    </source>
</evidence>
<keyword evidence="13" id="KW-1185">Reference proteome</keyword>
<protein>
    <submittedName>
        <fullName evidence="12">Fimbria/pilus outer membrane usher protein</fullName>
    </submittedName>
</protein>
<dbReference type="InterPro" id="IPR037224">
    <property type="entry name" value="PapC_N_sf"/>
</dbReference>
<keyword evidence="5" id="KW-1029">Fimbrium biogenesis</keyword>
<keyword evidence="4" id="KW-1134">Transmembrane beta strand</keyword>
<dbReference type="InterPro" id="IPR000015">
    <property type="entry name" value="Fimb_usher"/>
</dbReference>
<keyword evidence="3" id="KW-0813">Transport</keyword>
<evidence type="ECO:0000256" key="1">
    <source>
        <dbReference type="ARBA" id="ARBA00004571"/>
    </source>
</evidence>
<evidence type="ECO:0000256" key="5">
    <source>
        <dbReference type="ARBA" id="ARBA00022558"/>
    </source>
</evidence>
<dbReference type="EMBL" id="JAYXUG010000015">
    <property type="protein sequence ID" value="MEC6833181.1"/>
    <property type="molecule type" value="Genomic_DNA"/>
</dbReference>
<feature type="chain" id="PRO_5046747805" evidence="10">
    <location>
        <begin position="21"/>
        <end position="769"/>
    </location>
</feature>
<evidence type="ECO:0000256" key="10">
    <source>
        <dbReference type="SAM" id="SignalP"/>
    </source>
</evidence>
<dbReference type="InterPro" id="IPR025885">
    <property type="entry name" value="PapC_N"/>
</dbReference>
<dbReference type="PANTHER" id="PTHR30451:SF21">
    <property type="entry name" value="FIMBRIAL USHER DOMAIN-CONTAINING PROTEIN YDET-RELATED"/>
    <property type="match status" value="1"/>
</dbReference>
<dbReference type="SUPFAM" id="SSF141729">
    <property type="entry name" value="FimD N-terminal domain-like"/>
    <property type="match status" value="1"/>
</dbReference>
<dbReference type="Gene3D" id="3.10.20.410">
    <property type="match status" value="1"/>
</dbReference>
<evidence type="ECO:0000313" key="13">
    <source>
        <dbReference type="Proteomes" id="UP001306119"/>
    </source>
</evidence>
<keyword evidence="9" id="KW-0998">Cell outer membrane</keyword>
<keyword evidence="6" id="KW-0812">Transmembrane</keyword>
<evidence type="ECO:0000256" key="4">
    <source>
        <dbReference type="ARBA" id="ARBA00022452"/>
    </source>
</evidence>
<dbReference type="Gene3D" id="2.60.40.3110">
    <property type="match status" value="1"/>
</dbReference>